<proteinExistence type="predicted"/>
<accession>A0A0A0NUM6</accession>
<keyword evidence="2" id="KW-0288">FMN</keyword>
<dbReference type="NCBIfam" id="TIGR03619">
    <property type="entry name" value="F420_Rv2161c"/>
    <property type="match status" value="1"/>
</dbReference>
<dbReference type="Gene3D" id="3.20.20.30">
    <property type="entry name" value="Luciferase-like domain"/>
    <property type="match status" value="1"/>
</dbReference>
<dbReference type="InterPro" id="IPR011251">
    <property type="entry name" value="Luciferase-like_dom"/>
</dbReference>
<keyword evidence="4" id="KW-0503">Monooxygenase</keyword>
<evidence type="ECO:0000256" key="1">
    <source>
        <dbReference type="ARBA" id="ARBA00022630"/>
    </source>
</evidence>
<comment type="caution">
    <text evidence="6">The sequence shown here is derived from an EMBL/GenBank/DDBJ whole genome shotgun (WGS) entry which is preliminary data.</text>
</comment>
<evidence type="ECO:0000256" key="3">
    <source>
        <dbReference type="ARBA" id="ARBA00023002"/>
    </source>
</evidence>
<evidence type="ECO:0000259" key="5">
    <source>
        <dbReference type="Pfam" id="PF00296"/>
    </source>
</evidence>
<evidence type="ECO:0000313" key="7">
    <source>
        <dbReference type="Proteomes" id="UP000281594"/>
    </source>
</evidence>
<dbReference type="PANTHER" id="PTHR42847">
    <property type="entry name" value="ALKANESULFONATE MONOOXYGENASE"/>
    <property type="match status" value="1"/>
</dbReference>
<reference evidence="6 7" key="1">
    <citation type="journal article" date="2018" name="J. Biol. Chem.">
        <title>Discovery of the actinoplanic acid pathway in Streptomyces rapamycinicus reveals a genetically conserved synergism with rapamycin.</title>
        <authorList>
            <person name="Mrak P."/>
            <person name="Krastel P."/>
            <person name="Pivk Lukancic P."/>
            <person name="Tao J."/>
            <person name="Pistorius D."/>
            <person name="Moore C.M."/>
        </authorList>
    </citation>
    <scope>NUCLEOTIDE SEQUENCE [LARGE SCALE GENOMIC DNA]</scope>
    <source>
        <strain evidence="6 7">NRRL 5491</strain>
    </source>
</reference>
<organism evidence="6 7">
    <name type="scientific">Streptomyces rapamycinicus (strain ATCC 29253 / DSM 41530 / NRRL 5491 / AYB-994)</name>
    <name type="common">Streptomyces hygroscopicus (strain ATCC 29253)</name>
    <dbReference type="NCBI Taxonomy" id="1343740"/>
    <lineage>
        <taxon>Bacteria</taxon>
        <taxon>Bacillati</taxon>
        <taxon>Actinomycetota</taxon>
        <taxon>Actinomycetes</taxon>
        <taxon>Kitasatosporales</taxon>
        <taxon>Streptomycetaceae</taxon>
        <taxon>Streptomyces</taxon>
        <taxon>Streptomyces violaceusniger group</taxon>
    </lineage>
</organism>
<dbReference type="EMBL" id="QYCY01000004">
    <property type="protein sequence ID" value="RLV72910.1"/>
    <property type="molecule type" value="Genomic_DNA"/>
</dbReference>
<protein>
    <recommendedName>
        <fullName evidence="5">Luciferase-like domain-containing protein</fullName>
    </recommendedName>
</protein>
<dbReference type="AlphaFoldDB" id="A0A0A0NUM6"/>
<evidence type="ECO:0000256" key="2">
    <source>
        <dbReference type="ARBA" id="ARBA00022643"/>
    </source>
</evidence>
<dbReference type="PANTHER" id="PTHR42847:SF4">
    <property type="entry name" value="ALKANESULFONATE MONOOXYGENASE-RELATED"/>
    <property type="match status" value="1"/>
</dbReference>
<evidence type="ECO:0000256" key="4">
    <source>
        <dbReference type="ARBA" id="ARBA00023033"/>
    </source>
</evidence>
<dbReference type="Pfam" id="PF00296">
    <property type="entry name" value="Bac_luciferase"/>
    <property type="match status" value="1"/>
</dbReference>
<keyword evidence="3" id="KW-0560">Oxidoreductase</keyword>
<gene>
    <name evidence="6" type="ORF">D3C57_150325</name>
</gene>
<name>A0A0A0NUM6_STRRN</name>
<dbReference type="eggNOG" id="COG2141">
    <property type="taxonomic scope" value="Bacteria"/>
</dbReference>
<evidence type="ECO:0000313" key="6">
    <source>
        <dbReference type="EMBL" id="RLV72910.1"/>
    </source>
</evidence>
<dbReference type="KEGG" id="src:M271_44450"/>
<feature type="domain" description="Luciferase-like" evidence="5">
    <location>
        <begin position="16"/>
        <end position="251"/>
    </location>
</feature>
<dbReference type="SUPFAM" id="SSF51679">
    <property type="entry name" value="Bacterial luciferase-like"/>
    <property type="match status" value="1"/>
</dbReference>
<dbReference type="STRING" id="1343740.M271_44450"/>
<dbReference type="InterPro" id="IPR050172">
    <property type="entry name" value="SsuD_RutA_monooxygenase"/>
</dbReference>
<dbReference type="InterPro" id="IPR036661">
    <property type="entry name" value="Luciferase-like_sf"/>
</dbReference>
<sequence length="285" mass="31668">MRFGVTVGLLHPAVWRDFAIEADKLGFESVWVPEHLVFTEDMARSQYPGGEKPPVLPEAQLFDAPAMLCAIAQETRNIKLATYVYLFGLRHPFIGARAFSTLDAVSDGRAIVGVGSGWMESEWDAVQLDFASRGRRLDEAITVAKRLWTERVVTHHGEFYDFSGVYFEPKPVCEPHPPVIAGGTSKAALRRAVRLCEGWVGMPGTLETVKPQLDLLEEILRAEGRGRDTFEVTVSAFDMAGPEEVREWEALGADRVVVRPYTRTSTAIEELRQFAREYGVTPAAG</sequence>
<dbReference type="HOGENOM" id="CLU_027853_7_0_11"/>
<dbReference type="GO" id="GO:0046306">
    <property type="term" value="P:alkanesulfonate catabolic process"/>
    <property type="evidence" value="ECO:0007669"/>
    <property type="project" value="TreeGrafter"/>
</dbReference>
<dbReference type="Proteomes" id="UP000281594">
    <property type="component" value="Unassembled WGS sequence"/>
</dbReference>
<dbReference type="GO" id="GO:0008726">
    <property type="term" value="F:alkanesulfonate monooxygenase activity"/>
    <property type="evidence" value="ECO:0007669"/>
    <property type="project" value="TreeGrafter"/>
</dbReference>
<keyword evidence="1" id="KW-0285">Flavoprotein</keyword>
<dbReference type="InterPro" id="IPR019921">
    <property type="entry name" value="Lucif-like_OxRdtase_Rv2161c"/>
</dbReference>
<dbReference type="RefSeq" id="WP_020873739.1">
    <property type="nucleotide sequence ID" value="NC_022785.1"/>
</dbReference>